<sequence>MRPFHIDDSMKTMRGVFYPTGWMVLMFDGEQHAREAVRTLEQNGFGGDAMMLMSPQDVKRELAGTEGDDAILPSAGTEGDTVRKIVECASKGHHGLMVHAPHSEDSDRVVELLKGAPISYGQKYRKLVIEDIVA</sequence>
<protein>
    <submittedName>
        <fullName evidence="1">RNA-binding protein</fullName>
    </submittedName>
</protein>
<reference evidence="1 2" key="2">
    <citation type="submission" date="2020-06" db="EMBL/GenBank/DDBJ databases">
        <title>Ramlibacter rhizophilus sp. nov., isolated from rhizosphere soil of national flower Mugunghwa from South Korea.</title>
        <authorList>
            <person name="Zheng-Fei Y."/>
            <person name="Huan T."/>
        </authorList>
    </citation>
    <scope>NUCLEOTIDE SEQUENCE [LARGE SCALE GENOMIC DNA]</scope>
    <source>
        <strain evidence="1 2">B156</strain>
    </source>
</reference>
<evidence type="ECO:0000313" key="1">
    <source>
        <dbReference type="EMBL" id="NNU42777.1"/>
    </source>
</evidence>
<dbReference type="EMBL" id="JABFCS010000001">
    <property type="protein sequence ID" value="NNU42777.1"/>
    <property type="molecule type" value="Genomic_DNA"/>
</dbReference>
<gene>
    <name evidence="1" type="ORF">HK415_05735</name>
</gene>
<comment type="caution">
    <text evidence="1">The sequence shown here is derived from an EMBL/GenBank/DDBJ whole genome shotgun (WGS) entry which is preliminary data.</text>
</comment>
<proteinExistence type="predicted"/>
<keyword evidence="2" id="KW-1185">Reference proteome</keyword>
<evidence type="ECO:0000313" key="2">
    <source>
        <dbReference type="Proteomes" id="UP000552954"/>
    </source>
</evidence>
<dbReference type="Proteomes" id="UP000552954">
    <property type="component" value="Unassembled WGS sequence"/>
</dbReference>
<dbReference type="AlphaFoldDB" id="A0A849K9J0"/>
<dbReference type="RefSeq" id="WP_171557242.1">
    <property type="nucleotide sequence ID" value="NZ_JABFCS010000001.1"/>
</dbReference>
<reference evidence="1 2" key="1">
    <citation type="submission" date="2020-05" db="EMBL/GenBank/DDBJ databases">
        <authorList>
            <person name="Khan S.A."/>
            <person name="Jeon C.O."/>
            <person name="Chun B.H."/>
        </authorList>
    </citation>
    <scope>NUCLEOTIDE SEQUENCE [LARGE SCALE GENOMIC DNA]</scope>
    <source>
        <strain evidence="1 2">B156</strain>
    </source>
</reference>
<organism evidence="1 2">
    <name type="scientific">Ramlibacter montanisoli</name>
    <dbReference type="NCBI Taxonomy" id="2732512"/>
    <lineage>
        <taxon>Bacteria</taxon>
        <taxon>Pseudomonadati</taxon>
        <taxon>Pseudomonadota</taxon>
        <taxon>Betaproteobacteria</taxon>
        <taxon>Burkholderiales</taxon>
        <taxon>Comamonadaceae</taxon>
        <taxon>Ramlibacter</taxon>
    </lineage>
</organism>
<accession>A0A849K9J0</accession>
<name>A0A849K9J0_9BURK</name>